<dbReference type="InterPro" id="IPR043425">
    <property type="entry name" value="NusG-like"/>
</dbReference>
<dbReference type="NCBIfam" id="TIGR01955">
    <property type="entry name" value="RfaH"/>
    <property type="match status" value="1"/>
</dbReference>
<evidence type="ECO:0000259" key="4">
    <source>
        <dbReference type="SMART" id="SM00738"/>
    </source>
</evidence>
<dbReference type="InterPro" id="IPR036735">
    <property type="entry name" value="NGN_dom_sf"/>
</dbReference>
<organism evidence="5 6">
    <name type="scientific">Thiopseudomonas acetoxidans</name>
    <dbReference type="NCBI Taxonomy" id="3041622"/>
    <lineage>
        <taxon>Bacteria</taxon>
        <taxon>Pseudomonadati</taxon>
        <taxon>Pseudomonadota</taxon>
        <taxon>Gammaproteobacteria</taxon>
        <taxon>Pseudomonadales</taxon>
        <taxon>Pseudomonadaceae</taxon>
        <taxon>Thiopseudomonas</taxon>
    </lineage>
</organism>
<comment type="caution">
    <text evidence="5">The sequence shown here is derived from an EMBL/GenBank/DDBJ whole genome shotgun (WGS) entry which is preliminary data.</text>
</comment>
<evidence type="ECO:0000256" key="3">
    <source>
        <dbReference type="ARBA" id="ARBA00023163"/>
    </source>
</evidence>
<dbReference type="NCBIfam" id="NF006534">
    <property type="entry name" value="PRK09014.1"/>
    <property type="match status" value="1"/>
</dbReference>
<dbReference type="Gene3D" id="3.30.70.940">
    <property type="entry name" value="NusG, N-terminal domain"/>
    <property type="match status" value="1"/>
</dbReference>
<dbReference type="InterPro" id="IPR010215">
    <property type="entry name" value="Transcription_antiterm_RfaH"/>
</dbReference>
<keyword evidence="6" id="KW-1185">Reference proteome</keyword>
<keyword evidence="1" id="KW-0889">Transcription antitermination</keyword>
<name>A0ABT7SNI8_9GAMM</name>
<dbReference type="InterPro" id="IPR008991">
    <property type="entry name" value="Translation_prot_SH3-like_sf"/>
</dbReference>
<reference evidence="5 6" key="1">
    <citation type="submission" date="2023-06" db="EMBL/GenBank/DDBJ databases">
        <title>Thiopseudomonas sp. CY1220 draft genome sequence.</title>
        <authorList>
            <person name="Zhao G."/>
            <person name="An M."/>
        </authorList>
    </citation>
    <scope>NUCLEOTIDE SEQUENCE [LARGE SCALE GENOMIC DNA]</scope>
    <source>
        <strain evidence="5 6">CY1220</strain>
    </source>
</reference>
<evidence type="ECO:0000313" key="5">
    <source>
        <dbReference type="EMBL" id="MDM7857748.1"/>
    </source>
</evidence>
<dbReference type="SUPFAM" id="SSF50104">
    <property type="entry name" value="Translation proteins SH3-like domain"/>
    <property type="match status" value="1"/>
</dbReference>
<gene>
    <name evidence="5" type="primary">rfaH</name>
    <name evidence="5" type="ORF">QEZ41_05585</name>
</gene>
<dbReference type="EMBL" id="JAUCDY010000005">
    <property type="protein sequence ID" value="MDM7857748.1"/>
    <property type="molecule type" value="Genomic_DNA"/>
</dbReference>
<evidence type="ECO:0000256" key="2">
    <source>
        <dbReference type="ARBA" id="ARBA00023015"/>
    </source>
</evidence>
<protein>
    <submittedName>
        <fullName evidence="5">Transcription/translation regulatory transformer protein RfaH</fullName>
    </submittedName>
</protein>
<keyword evidence="2" id="KW-0805">Transcription regulation</keyword>
<evidence type="ECO:0000313" key="6">
    <source>
        <dbReference type="Proteomes" id="UP001241056"/>
    </source>
</evidence>
<dbReference type="SMART" id="SM00738">
    <property type="entry name" value="NGN"/>
    <property type="match status" value="1"/>
</dbReference>
<evidence type="ECO:0000256" key="1">
    <source>
        <dbReference type="ARBA" id="ARBA00022814"/>
    </source>
</evidence>
<keyword evidence="3" id="KW-0804">Transcription</keyword>
<dbReference type="SUPFAM" id="SSF82679">
    <property type="entry name" value="N-utilization substance G protein NusG, N-terminal domain"/>
    <property type="match status" value="1"/>
</dbReference>
<feature type="domain" description="NusG-like N-terminal" evidence="4">
    <location>
        <begin position="17"/>
        <end position="116"/>
    </location>
</feature>
<dbReference type="PANTHER" id="PTHR30265">
    <property type="entry name" value="RHO-INTERACTING TRANSCRIPTION TERMINATION FACTOR NUSG"/>
    <property type="match status" value="1"/>
</dbReference>
<dbReference type="Proteomes" id="UP001241056">
    <property type="component" value="Unassembled WGS sequence"/>
</dbReference>
<dbReference type="CDD" id="cd09892">
    <property type="entry name" value="NGN_SP_RfaH"/>
    <property type="match status" value="1"/>
</dbReference>
<dbReference type="InterPro" id="IPR006645">
    <property type="entry name" value="NGN-like_dom"/>
</dbReference>
<sequence length="178" mass="20342">MAKSKSAWVPLTSSMSNNDWYIVLTKPRQESRAAQQLENQGGEVFLPMLEVERIRQGKRIKKIETLFPGYLFLRVGEDDMLLSRVRSTFGVNKLLTFGAEVMQIQDALIEDLRTRLAQRESAPAFKQGDVVTLADGPFRDYQAIFHQYNGEERAVILIKLLGQQNQLLIDLAQLYPKL</sequence>
<proteinExistence type="predicted"/>
<dbReference type="PANTHER" id="PTHR30265:SF7">
    <property type="entry name" value="TRANSCRIPTION ANTITERMINATION PROTEIN RFAH"/>
    <property type="match status" value="1"/>
</dbReference>
<accession>A0ABT7SNI8</accession>
<dbReference type="Pfam" id="PF02357">
    <property type="entry name" value="NusG"/>
    <property type="match status" value="1"/>
</dbReference>